<organism evidence="5 6">
    <name type="scientific">Neonectria magnoliae</name>
    <dbReference type="NCBI Taxonomy" id="2732573"/>
    <lineage>
        <taxon>Eukaryota</taxon>
        <taxon>Fungi</taxon>
        <taxon>Dikarya</taxon>
        <taxon>Ascomycota</taxon>
        <taxon>Pezizomycotina</taxon>
        <taxon>Sordariomycetes</taxon>
        <taxon>Hypocreomycetidae</taxon>
        <taxon>Hypocreales</taxon>
        <taxon>Nectriaceae</taxon>
        <taxon>Neonectria</taxon>
    </lineage>
</organism>
<dbReference type="Pfam" id="PF05383">
    <property type="entry name" value="La"/>
    <property type="match status" value="1"/>
</dbReference>
<dbReference type="InterPro" id="IPR036390">
    <property type="entry name" value="WH_DNA-bd_sf"/>
</dbReference>
<feature type="region of interest" description="Disordered" evidence="3">
    <location>
        <begin position="1"/>
        <end position="526"/>
    </location>
</feature>
<feature type="compositionally biased region" description="Basic and acidic residues" evidence="3">
    <location>
        <begin position="247"/>
        <end position="271"/>
    </location>
</feature>
<protein>
    <recommendedName>
        <fullName evidence="4">HTH La-type RNA-binding domain-containing protein</fullName>
    </recommendedName>
</protein>
<keyword evidence="1 2" id="KW-0694">RNA-binding</keyword>
<dbReference type="EMBL" id="JAZAVK010000004">
    <property type="protein sequence ID" value="KAK7432560.1"/>
    <property type="molecule type" value="Genomic_DNA"/>
</dbReference>
<name>A0ABR1IHN7_9HYPO</name>
<evidence type="ECO:0000313" key="5">
    <source>
        <dbReference type="EMBL" id="KAK7432560.1"/>
    </source>
</evidence>
<evidence type="ECO:0000256" key="3">
    <source>
        <dbReference type="SAM" id="MobiDB-lite"/>
    </source>
</evidence>
<evidence type="ECO:0000256" key="1">
    <source>
        <dbReference type="ARBA" id="ARBA00022884"/>
    </source>
</evidence>
<accession>A0ABR1IHN7</accession>
<feature type="compositionally biased region" description="Polar residues" evidence="3">
    <location>
        <begin position="427"/>
        <end position="436"/>
    </location>
</feature>
<dbReference type="PROSITE" id="PS50961">
    <property type="entry name" value="HTH_LA"/>
    <property type="match status" value="1"/>
</dbReference>
<dbReference type="InterPro" id="IPR036388">
    <property type="entry name" value="WH-like_DNA-bd_sf"/>
</dbReference>
<feature type="domain" description="HTH La-type RNA-binding" evidence="4">
    <location>
        <begin position="557"/>
        <end position="654"/>
    </location>
</feature>
<feature type="compositionally biased region" description="Basic and acidic residues" evidence="3">
    <location>
        <begin position="288"/>
        <end position="300"/>
    </location>
</feature>
<gene>
    <name evidence="5" type="ORF">QQZ08_000767</name>
</gene>
<feature type="compositionally biased region" description="Basic and acidic residues" evidence="3">
    <location>
        <begin position="98"/>
        <end position="132"/>
    </location>
</feature>
<comment type="caution">
    <text evidence="5">The sequence shown here is derived from an EMBL/GenBank/DDBJ whole genome shotgun (WGS) entry which is preliminary data.</text>
</comment>
<feature type="compositionally biased region" description="Polar residues" evidence="3">
    <location>
        <begin position="66"/>
        <end position="80"/>
    </location>
</feature>
<sequence>MSVASSFSYAQAAKGQGAVSPSNTSAAVTPQPQDAQAPDADAAPAAATAAATSTAASTTTPDVEQAKSTEIPETTDSTDAQLAAPEKQDLDNGPGSESDTRSESTQERRPDSRRDDDASRLDRPWRRNDKSTRSSSTTTRSADEQDSRKAWRNKKGKASEKQAGDQATAADKDLETVPEPPKVALSEAPIPAVNIWHQRKEAHKAKGKPSEELVNGQQENAMVSAKTTEDAPSHNGPVINGVKPQRKAVDATRPERNGPRGSRASEKDGKDVPPSVDDSASWPTPETAIKEVKDDKKKPTEQSTQSIKDTKDAQDDGASGKSRQKEKWVTYDYVPTVSFETQLPQMRNSKPRGGARSGRDAGARAAANGVPEKTPTAPLNKANEAKPREVNGSIGISQPPAAKRGSLDASNNQKKASASVDKAKDSTTQSTENSQAARLDGRGERGRGGYRGRGSHPSANAHHQHSASASAVASAGFNGSTPRVQGPYSPPLRQGAHGQMFVPPTQRGRGGRNGASSYHRMSLPNGQSRMPAIQAQFGGPYDYTIPQMAGLPFPPHPYWDNMVVPMLKSQIEYYFSIENLCKDMYLRARMDSQGFVPLHFIAAFKRMRDLSPDLTLIRAVCEESVDVEYIVGEDDCERLRRREDWQKFVLPMEERDELARNHGPAHLTYKNRAYAFSSQFNGVPMVPYGAYPNDPSFQQYPDGAQVAPTVNGLVNGNSTTQLSAEVPDFSPSGTIPIVQTVGKTAKVGTSELPNGHAEVPLTNGEQSEEHQVAQS</sequence>
<evidence type="ECO:0000313" key="6">
    <source>
        <dbReference type="Proteomes" id="UP001498421"/>
    </source>
</evidence>
<feature type="region of interest" description="Disordered" evidence="3">
    <location>
        <begin position="748"/>
        <end position="775"/>
    </location>
</feature>
<feature type="compositionally biased region" description="Low complexity" evidence="3">
    <location>
        <begin position="455"/>
        <end position="475"/>
    </location>
</feature>
<evidence type="ECO:0000256" key="2">
    <source>
        <dbReference type="PROSITE-ProRule" id="PRU00332"/>
    </source>
</evidence>
<dbReference type="Proteomes" id="UP001498421">
    <property type="component" value="Unassembled WGS sequence"/>
</dbReference>
<dbReference type="SUPFAM" id="SSF46785">
    <property type="entry name" value="Winged helix' DNA-binding domain"/>
    <property type="match status" value="1"/>
</dbReference>
<keyword evidence="6" id="KW-1185">Reference proteome</keyword>
<dbReference type="PANTHER" id="PTHR22792">
    <property type="entry name" value="LUPUS LA PROTEIN-RELATED"/>
    <property type="match status" value="1"/>
</dbReference>
<proteinExistence type="predicted"/>
<dbReference type="CDD" id="cd07323">
    <property type="entry name" value="LAM"/>
    <property type="match status" value="1"/>
</dbReference>
<dbReference type="InterPro" id="IPR006630">
    <property type="entry name" value="La_HTH"/>
</dbReference>
<reference evidence="5 6" key="1">
    <citation type="journal article" date="2025" name="Microbiol. Resour. Announc.">
        <title>Draft genome sequences for Neonectria magnoliae and Neonectria punicea, canker pathogens of Liriodendron tulipifera and Acer saccharum in West Virginia.</title>
        <authorList>
            <person name="Petronek H.M."/>
            <person name="Kasson M.T."/>
            <person name="Metheny A.M."/>
            <person name="Stauder C.M."/>
            <person name="Lovett B."/>
            <person name="Lynch S.C."/>
            <person name="Garnas J.R."/>
            <person name="Kasson L.R."/>
            <person name="Stajich J.E."/>
        </authorList>
    </citation>
    <scope>NUCLEOTIDE SEQUENCE [LARGE SCALE GENOMIC DNA]</scope>
    <source>
        <strain evidence="5 6">NRRL 64651</strain>
    </source>
</reference>
<evidence type="ECO:0000259" key="4">
    <source>
        <dbReference type="PROSITE" id="PS50961"/>
    </source>
</evidence>
<dbReference type="SMART" id="SM00715">
    <property type="entry name" value="LA"/>
    <property type="match status" value="1"/>
</dbReference>
<feature type="compositionally biased region" description="Low complexity" evidence="3">
    <location>
        <begin position="26"/>
        <end position="63"/>
    </location>
</feature>
<dbReference type="InterPro" id="IPR045180">
    <property type="entry name" value="La_dom_prot"/>
</dbReference>
<feature type="compositionally biased region" description="Polar residues" evidence="3">
    <location>
        <begin position="338"/>
        <end position="348"/>
    </location>
</feature>
<dbReference type="Gene3D" id="1.10.10.10">
    <property type="entry name" value="Winged helix-like DNA-binding domain superfamily/Winged helix DNA-binding domain"/>
    <property type="match status" value="1"/>
</dbReference>
<dbReference type="PANTHER" id="PTHR22792:SF132">
    <property type="entry name" value="LA-RELATED PROTEIN 1"/>
    <property type="match status" value="1"/>
</dbReference>